<dbReference type="Proteomes" id="UP001642405">
    <property type="component" value="Unassembled WGS sequence"/>
</dbReference>
<dbReference type="Gene3D" id="1.20.140.30">
    <property type="entry name" value="MOB kinase activator"/>
    <property type="match status" value="1"/>
</dbReference>
<name>A0ABP0C1U3_9PEZI</name>
<evidence type="ECO:0000256" key="1">
    <source>
        <dbReference type="SAM" id="MobiDB-lite"/>
    </source>
</evidence>
<sequence>MSNLFSGINARLRGASARTANTGNKSPTSSTSSQPLTPTSGVPPSAYAGGLPSSSNSNLSNLNQYSNHSNQSIGTATSTPSLAGLAGSGGASGSGGVGGGDLPPLPGSQSTSSLAKLPPLPNSPSLAQTIGMDESGGLRSILPTADEVLTSYHLPRPLPLWLNPSYAKHIVKGNFMTLSARPKTVEQGEWIAHQIVEHYRNLWNFVRVLHEKEDDGQSICSPTTCPRMSAGANHSFTWLNARREPVELPAYEYMTLMQRWISGKIDDTKIFPTEASGVSYALNPQLGGSGVGSVPLTQLTSAGDQPQRDWVGKRSGFPENFVEVCQTIFRQMFRVYAHLYWAHFVDPFYHLNLEKQLNSCFSHFVLTATALDMLKPHELEPMQPLIDLWAANGTFPQGSKAYEFANLQVGERLLQLGGVSM</sequence>
<evidence type="ECO:0008006" key="4">
    <source>
        <dbReference type="Google" id="ProtNLM"/>
    </source>
</evidence>
<dbReference type="InterPro" id="IPR005301">
    <property type="entry name" value="MOB_kinase_act_fam"/>
</dbReference>
<feature type="compositionally biased region" description="Gly residues" evidence="1">
    <location>
        <begin position="86"/>
        <end position="101"/>
    </location>
</feature>
<proteinExistence type="predicted"/>
<dbReference type="SUPFAM" id="SSF101152">
    <property type="entry name" value="Mob1/phocein"/>
    <property type="match status" value="1"/>
</dbReference>
<protein>
    <recommendedName>
        <fullName evidence="4">Maintenance of ploidy protein mob2</fullName>
    </recommendedName>
</protein>
<feature type="region of interest" description="Disordered" evidence="1">
    <location>
        <begin position="15"/>
        <end position="131"/>
    </location>
</feature>
<dbReference type="SMART" id="SM01388">
    <property type="entry name" value="Mob1_phocein"/>
    <property type="match status" value="1"/>
</dbReference>
<evidence type="ECO:0000313" key="3">
    <source>
        <dbReference type="Proteomes" id="UP001642405"/>
    </source>
</evidence>
<accession>A0ABP0C1U3</accession>
<feature type="compositionally biased region" description="Low complexity" evidence="1">
    <location>
        <begin position="26"/>
        <end position="40"/>
    </location>
</feature>
<comment type="caution">
    <text evidence="2">The sequence shown here is derived from an EMBL/GenBank/DDBJ whole genome shotgun (WGS) entry which is preliminary data.</text>
</comment>
<reference evidence="2 3" key="1">
    <citation type="submission" date="2024-01" db="EMBL/GenBank/DDBJ databases">
        <authorList>
            <person name="Allen C."/>
            <person name="Tagirdzhanova G."/>
        </authorList>
    </citation>
    <scope>NUCLEOTIDE SEQUENCE [LARGE SCALE GENOMIC DNA]</scope>
</reference>
<dbReference type="PANTHER" id="PTHR22599">
    <property type="entry name" value="MPS ONE BINDER KINASE ACTIVATOR-LIKE MOB"/>
    <property type="match status" value="1"/>
</dbReference>
<organism evidence="2 3">
    <name type="scientific">Sporothrix curviconia</name>
    <dbReference type="NCBI Taxonomy" id="1260050"/>
    <lineage>
        <taxon>Eukaryota</taxon>
        <taxon>Fungi</taxon>
        <taxon>Dikarya</taxon>
        <taxon>Ascomycota</taxon>
        <taxon>Pezizomycotina</taxon>
        <taxon>Sordariomycetes</taxon>
        <taxon>Sordariomycetidae</taxon>
        <taxon>Ophiostomatales</taxon>
        <taxon>Ophiostomataceae</taxon>
        <taxon>Sporothrix</taxon>
    </lineage>
</organism>
<gene>
    <name evidence="2" type="ORF">SCUCBS95973_005916</name>
</gene>
<evidence type="ECO:0000313" key="2">
    <source>
        <dbReference type="EMBL" id="CAK7225586.1"/>
    </source>
</evidence>
<dbReference type="Pfam" id="PF03637">
    <property type="entry name" value="Mob1_phocein"/>
    <property type="match status" value="2"/>
</dbReference>
<feature type="compositionally biased region" description="Low complexity" evidence="1">
    <location>
        <begin position="53"/>
        <end position="72"/>
    </location>
</feature>
<dbReference type="EMBL" id="CAWUHB010000033">
    <property type="protein sequence ID" value="CAK7225586.1"/>
    <property type="molecule type" value="Genomic_DNA"/>
</dbReference>
<dbReference type="InterPro" id="IPR036703">
    <property type="entry name" value="MOB_kinase_act_sf"/>
</dbReference>
<keyword evidence="3" id="KW-1185">Reference proteome</keyword>